<gene>
    <name evidence="2" type="ORF">OQ273_17420</name>
</gene>
<dbReference type="RefSeq" id="WP_267991851.1">
    <property type="nucleotide sequence ID" value="NZ_JAPJZI010000001.1"/>
</dbReference>
<keyword evidence="1" id="KW-0812">Transmembrane</keyword>
<proteinExistence type="predicted"/>
<organism evidence="2 3">
    <name type="scientific">Hoeflea prorocentri</name>
    <dbReference type="NCBI Taxonomy" id="1922333"/>
    <lineage>
        <taxon>Bacteria</taxon>
        <taxon>Pseudomonadati</taxon>
        <taxon>Pseudomonadota</taxon>
        <taxon>Alphaproteobacteria</taxon>
        <taxon>Hyphomicrobiales</taxon>
        <taxon>Rhizobiaceae</taxon>
        <taxon>Hoeflea</taxon>
    </lineage>
</organism>
<keyword evidence="1" id="KW-1133">Transmembrane helix</keyword>
<name>A0A9X3ZJ55_9HYPH</name>
<dbReference type="AlphaFoldDB" id="A0A9X3ZJ55"/>
<evidence type="ECO:0000256" key="1">
    <source>
        <dbReference type="SAM" id="Phobius"/>
    </source>
</evidence>
<accession>A0A9X3ZJ55</accession>
<feature type="transmembrane region" description="Helical" evidence="1">
    <location>
        <begin position="101"/>
        <end position="126"/>
    </location>
</feature>
<protein>
    <submittedName>
        <fullName evidence="2">Uncharacterized protein</fullName>
    </submittedName>
</protein>
<keyword evidence="1" id="KW-0472">Membrane</keyword>
<dbReference type="Proteomes" id="UP001151234">
    <property type="component" value="Unassembled WGS sequence"/>
</dbReference>
<evidence type="ECO:0000313" key="2">
    <source>
        <dbReference type="EMBL" id="MDA5400361.1"/>
    </source>
</evidence>
<comment type="caution">
    <text evidence="2">The sequence shown here is derived from an EMBL/GenBank/DDBJ whole genome shotgun (WGS) entry which is preliminary data.</text>
</comment>
<evidence type="ECO:0000313" key="3">
    <source>
        <dbReference type="Proteomes" id="UP001151234"/>
    </source>
</evidence>
<sequence length="127" mass="13921">MNELPIEKLPSSDAGRLLVRLNHKHRSGIPRYGIAKITNIENRLSVKTLVLGHENEGSIFMPFDIRQKLGAEKGGILKFRIENVGLLGKLGWYLSSPDPAVYLPAWMAGLSFGLAVLGVLLAIFTIA</sequence>
<keyword evidence="3" id="KW-1185">Reference proteome</keyword>
<dbReference type="EMBL" id="JAPJZI010000001">
    <property type="protein sequence ID" value="MDA5400361.1"/>
    <property type="molecule type" value="Genomic_DNA"/>
</dbReference>
<reference evidence="2" key="1">
    <citation type="submission" date="2022-11" db="EMBL/GenBank/DDBJ databases">
        <title>Draft genome sequence of Hoeflea poritis E7-10 and Hoeflea prorocentri PM5-8, separated from scleractinian coral Porites lutea and marine dinoflagellate.</title>
        <authorList>
            <person name="Zhang G."/>
            <person name="Wei Q."/>
            <person name="Cai L."/>
        </authorList>
    </citation>
    <scope>NUCLEOTIDE SEQUENCE</scope>
    <source>
        <strain evidence="2">PM5-8</strain>
    </source>
</reference>